<comment type="cofactor">
    <cofactor evidence="9">
        <name>Mg(2+)</name>
        <dbReference type="ChEBI" id="CHEBI:18420"/>
    </cofactor>
    <cofactor evidence="9">
        <name>Mn(2+)</name>
        <dbReference type="ChEBI" id="CHEBI:29035"/>
    </cofactor>
</comment>
<feature type="binding site" evidence="9">
    <location>
        <position position="224"/>
    </location>
    <ligand>
        <name>1-deoxy-D-xylulose 5-phosphate</name>
        <dbReference type="ChEBI" id="CHEBI:57792"/>
    </ligand>
</feature>
<evidence type="ECO:0000256" key="7">
    <source>
        <dbReference type="ARBA" id="ARBA00023229"/>
    </source>
</evidence>
<feature type="binding site" evidence="9">
    <location>
        <position position="157"/>
    </location>
    <ligand>
        <name>Mn(2+)</name>
        <dbReference type="ChEBI" id="CHEBI:29035"/>
    </ligand>
</feature>
<dbReference type="GO" id="GO:0051484">
    <property type="term" value="P:isopentenyl diphosphate biosynthetic process, methylerythritol 4-phosphate pathway involved in terpenoid biosynthetic process"/>
    <property type="evidence" value="ECO:0007669"/>
    <property type="project" value="TreeGrafter"/>
</dbReference>
<feature type="binding site" evidence="9">
    <location>
        <position position="212"/>
    </location>
    <ligand>
        <name>NADPH</name>
        <dbReference type="ChEBI" id="CHEBI:57783"/>
    </ligand>
</feature>
<dbReference type="InterPro" id="IPR003821">
    <property type="entry name" value="DXP_reductoisomerase"/>
</dbReference>
<dbReference type="PATRIC" id="fig|83552.4.peg.195"/>
<feature type="binding site" evidence="9">
    <location>
        <position position="131"/>
    </location>
    <ligand>
        <name>NADPH</name>
        <dbReference type="ChEBI" id="CHEBI:57783"/>
    </ligand>
</feature>
<accession>A0A0C1ER56</accession>
<dbReference type="SUPFAM" id="SSF69055">
    <property type="entry name" value="1-deoxy-D-xylulose-5-phosphate reductoisomerase, C-terminal domain"/>
    <property type="match status" value="1"/>
</dbReference>
<feature type="binding site" evidence="9">
    <location>
        <position position="159"/>
    </location>
    <ligand>
        <name>1-deoxy-D-xylulose 5-phosphate</name>
        <dbReference type="ChEBI" id="CHEBI:57792"/>
    </ligand>
</feature>
<dbReference type="NCBIfam" id="NF009114">
    <property type="entry name" value="PRK12464.1"/>
    <property type="match status" value="1"/>
</dbReference>
<evidence type="ECO:0000256" key="4">
    <source>
        <dbReference type="ARBA" id="ARBA00022857"/>
    </source>
</evidence>
<dbReference type="SUPFAM" id="SSF51735">
    <property type="entry name" value="NAD(P)-binding Rossmann-fold domains"/>
    <property type="match status" value="1"/>
</dbReference>
<evidence type="ECO:0000256" key="3">
    <source>
        <dbReference type="ARBA" id="ARBA00022723"/>
    </source>
</evidence>
<feature type="binding site" evidence="9">
    <location>
        <position position="24"/>
    </location>
    <ligand>
        <name>NADPH</name>
        <dbReference type="ChEBI" id="CHEBI:57783"/>
    </ligand>
</feature>
<keyword evidence="9" id="KW-0460">Magnesium</keyword>
<feature type="binding site" evidence="9">
    <location>
        <position position="158"/>
    </location>
    <ligand>
        <name>1-deoxy-D-xylulose 5-phosphate</name>
        <dbReference type="ChEBI" id="CHEBI:57792"/>
    </ligand>
</feature>
<feature type="binding site" evidence="9">
    <location>
        <position position="219"/>
    </location>
    <ligand>
        <name>1-deoxy-D-xylulose 5-phosphate</name>
        <dbReference type="ChEBI" id="CHEBI:57792"/>
    </ligand>
</feature>
<keyword evidence="7 9" id="KW-0414">Isoprene biosynthesis</keyword>
<keyword evidence="3 9" id="KW-0479">Metal-binding</keyword>
<keyword evidence="6 9" id="KW-0464">Manganese</keyword>
<comment type="catalytic activity">
    <reaction evidence="8">
        <text>2-C-methyl-D-erythritol 4-phosphate + NADP(+) = 1-deoxy-D-xylulose 5-phosphate + NADPH + H(+)</text>
        <dbReference type="Rhea" id="RHEA:13717"/>
        <dbReference type="ChEBI" id="CHEBI:15378"/>
        <dbReference type="ChEBI" id="CHEBI:57783"/>
        <dbReference type="ChEBI" id="CHEBI:57792"/>
        <dbReference type="ChEBI" id="CHEBI:58262"/>
        <dbReference type="ChEBI" id="CHEBI:58349"/>
        <dbReference type="EC" id="1.1.1.267"/>
    </reaction>
    <physiologicalReaction direction="right-to-left" evidence="8">
        <dbReference type="Rhea" id="RHEA:13719"/>
    </physiologicalReaction>
</comment>
<dbReference type="AlphaFoldDB" id="A0A0C1ER56"/>
<comment type="caution">
    <text evidence="13">The sequence shown here is derived from an EMBL/GenBank/DDBJ whole genome shotgun (WGS) entry which is preliminary data.</text>
</comment>
<feature type="binding site" evidence="9">
    <location>
        <position position="23"/>
    </location>
    <ligand>
        <name>NADPH</name>
        <dbReference type="ChEBI" id="CHEBI:57783"/>
    </ligand>
</feature>
<feature type="binding site" evidence="9">
    <location>
        <position position="183"/>
    </location>
    <ligand>
        <name>1-deoxy-D-xylulose 5-phosphate</name>
        <dbReference type="ChEBI" id="CHEBI:57792"/>
    </ligand>
</feature>
<evidence type="ECO:0000259" key="12">
    <source>
        <dbReference type="Pfam" id="PF13288"/>
    </source>
</evidence>
<feature type="binding site" evidence="9">
    <location>
        <position position="228"/>
    </location>
    <ligand>
        <name>1-deoxy-D-xylulose 5-phosphate</name>
        <dbReference type="ChEBI" id="CHEBI:57792"/>
    </ligand>
</feature>
<dbReference type="EC" id="1.1.1.267" evidence="9"/>
<dbReference type="Gene3D" id="1.10.1740.10">
    <property type="match status" value="1"/>
</dbReference>
<feature type="binding site" evidence="9">
    <location>
        <position position="159"/>
    </location>
    <ligand>
        <name>Mn(2+)</name>
        <dbReference type="ChEBI" id="CHEBI:29035"/>
    </ligand>
</feature>
<name>A0A0C1ER56_9BACT</name>
<dbReference type="PANTHER" id="PTHR30525:SF0">
    <property type="entry name" value="1-DEOXY-D-XYLULOSE 5-PHOSPHATE REDUCTOISOMERASE, CHLOROPLASTIC"/>
    <property type="match status" value="1"/>
</dbReference>
<feature type="binding site" evidence="9">
    <location>
        <position position="49"/>
    </location>
    <ligand>
        <name>NADPH</name>
        <dbReference type="ChEBI" id="CHEBI:57783"/>
    </ligand>
</feature>
<dbReference type="InterPro" id="IPR013644">
    <property type="entry name" value="DXP_reductoisomerase_C"/>
</dbReference>
<feature type="binding site" evidence="9">
    <location>
        <position position="133"/>
    </location>
    <ligand>
        <name>NADPH</name>
        <dbReference type="ChEBI" id="CHEBI:57783"/>
    </ligand>
</feature>
<keyword evidence="13" id="KW-0413">Isomerase</keyword>
<reference evidence="13 14" key="1">
    <citation type="journal article" date="2014" name="Mol. Biol. Evol.">
        <title>Massive expansion of Ubiquitination-related gene families within the Chlamydiae.</title>
        <authorList>
            <person name="Domman D."/>
            <person name="Collingro A."/>
            <person name="Lagkouvardos I."/>
            <person name="Gehre L."/>
            <person name="Weinmaier T."/>
            <person name="Rattei T."/>
            <person name="Subtil A."/>
            <person name="Horn M."/>
        </authorList>
    </citation>
    <scope>NUCLEOTIDE SEQUENCE [LARGE SCALE GENOMIC DNA]</scope>
    <source>
        <strain evidence="13 14">OEW1</strain>
    </source>
</reference>
<evidence type="ECO:0000256" key="9">
    <source>
        <dbReference type="HAMAP-Rule" id="MF_00183"/>
    </source>
</evidence>
<feature type="binding site" evidence="9">
    <location>
        <position position="228"/>
    </location>
    <ligand>
        <name>Mn(2+)</name>
        <dbReference type="ChEBI" id="CHEBI:29035"/>
    </ligand>
</feature>
<evidence type="ECO:0000313" key="14">
    <source>
        <dbReference type="Proteomes" id="UP000031307"/>
    </source>
</evidence>
<evidence type="ECO:0000256" key="6">
    <source>
        <dbReference type="ARBA" id="ARBA00023211"/>
    </source>
</evidence>
<feature type="binding site" evidence="9">
    <location>
        <position position="225"/>
    </location>
    <ligand>
        <name>1-deoxy-D-xylulose 5-phosphate</name>
        <dbReference type="ChEBI" id="CHEBI:57792"/>
    </ligand>
</feature>
<proteinExistence type="inferred from homology"/>
<comment type="caution">
    <text evidence="9">Lacks conserved residue(s) required for the propagation of feature annotation.</text>
</comment>
<feature type="binding site" evidence="9">
    <location>
        <position position="22"/>
    </location>
    <ligand>
        <name>NADPH</name>
        <dbReference type="ChEBI" id="CHEBI:57783"/>
    </ligand>
</feature>
<dbReference type="Gene3D" id="3.40.50.720">
    <property type="entry name" value="NAD(P)-binding Rossmann-like Domain"/>
    <property type="match status" value="1"/>
</dbReference>
<gene>
    <name evidence="9 13" type="primary">dxr</name>
    <name evidence="13" type="ORF">DB43_DS00210</name>
</gene>
<keyword evidence="4 9" id="KW-0521">NADP</keyword>
<dbReference type="SUPFAM" id="SSF55347">
    <property type="entry name" value="Glyceraldehyde-3-phosphate dehydrogenase-like, C-terminal domain"/>
    <property type="match status" value="1"/>
</dbReference>
<dbReference type="HAMAP" id="MF_00183">
    <property type="entry name" value="DXP_reductoisom"/>
    <property type="match status" value="1"/>
</dbReference>
<feature type="domain" description="1-deoxy-D-xylulose 5-phosphate reductoisomerase N-terminal" evidence="10">
    <location>
        <begin position="15"/>
        <end position="139"/>
    </location>
</feature>
<dbReference type="Pfam" id="PF13288">
    <property type="entry name" value="DXPR_C"/>
    <property type="match status" value="1"/>
</dbReference>
<dbReference type="PIRSF" id="PIRSF006205">
    <property type="entry name" value="Dxp_reductismrs"/>
    <property type="match status" value="1"/>
</dbReference>
<feature type="binding site" evidence="9">
    <location>
        <position position="21"/>
    </location>
    <ligand>
        <name>NADPH</name>
        <dbReference type="ChEBI" id="CHEBI:57783"/>
    </ligand>
</feature>
<sequence length="389" mass="42847">MFYFVLTKALTMKKIAILGSTGSIGTTTLQVVRHLKDAFRITALAAHSNIDLLEQQANEFSPELIAVYDKAKASELQKRLPHISVLGGLEGLNAVASHHETQQVVSAISGTLGLTPTISAIQAGKDVALANKEALVSGGALVMALAKEKGCQLLPVDSEHSALFQCLNGENPSTINRLILTASGGPFRDWDLDRLKQIKVEEALKHPNFSMGAKITIDSSTLMNKGLEVIEAYWLFGVQPEKIEVLVHPQQIVHSMVEFKDGAIMAQMGEPSMIVPIQYALTYPNRIDSPLHPIDLKKLRLLEFTAPNYDSFRCLKLAFEALRHGGSLACYMNAANEVLVHRFLKRQIGWMEISQKLEHLMLGHTTQTLRSLDDVLHIDAEARQHASYA</sequence>
<comment type="function">
    <text evidence="9">Catalyzes the NADPH-dependent rearrangement and reduction of 1-deoxy-D-xylulose-5-phosphate (DXP) to 2-C-methyl-D-erythritol 4-phosphate (MEP).</text>
</comment>
<feature type="domain" description="DXP reductoisomerase C-terminal" evidence="12">
    <location>
        <begin position="268"/>
        <end position="384"/>
    </location>
</feature>
<evidence type="ECO:0000259" key="10">
    <source>
        <dbReference type="Pfam" id="PF02670"/>
    </source>
</evidence>
<feature type="binding site" evidence="9">
    <location>
        <position position="132"/>
    </location>
    <ligand>
        <name>1-deoxy-D-xylulose 5-phosphate</name>
        <dbReference type="ChEBI" id="CHEBI:57792"/>
    </ligand>
</feature>
<evidence type="ECO:0000256" key="8">
    <source>
        <dbReference type="ARBA" id="ARBA00048543"/>
    </source>
</evidence>
<dbReference type="Pfam" id="PF02670">
    <property type="entry name" value="DXP_reductoisom"/>
    <property type="match status" value="1"/>
</dbReference>
<dbReference type="FunFam" id="3.40.50.720:FF:000045">
    <property type="entry name" value="1-deoxy-D-xylulose 5-phosphate reductoisomerase"/>
    <property type="match status" value="1"/>
</dbReference>
<dbReference type="GO" id="GO:0070402">
    <property type="term" value="F:NADPH binding"/>
    <property type="evidence" value="ECO:0007669"/>
    <property type="project" value="InterPro"/>
</dbReference>
<dbReference type="InterPro" id="IPR026877">
    <property type="entry name" value="DXPR_C"/>
</dbReference>
<protein>
    <recommendedName>
        <fullName evidence="9">1-deoxy-D-xylulose 5-phosphate reductoisomerase</fullName>
        <shortName evidence="9">DXP reductoisomerase</shortName>
        <ecNumber evidence="9">1.1.1.267</ecNumber>
    </recommendedName>
    <alternativeName>
        <fullName evidence="9">1-deoxyxylulose-5-phosphate reductoisomerase</fullName>
    </alternativeName>
    <alternativeName>
        <fullName evidence="9">2-C-methyl-D-erythritol 4-phosphate synthase</fullName>
    </alternativeName>
</protein>
<dbReference type="NCBIfam" id="TIGR00243">
    <property type="entry name" value="Dxr"/>
    <property type="match status" value="1"/>
</dbReference>
<evidence type="ECO:0000259" key="11">
    <source>
        <dbReference type="Pfam" id="PF08436"/>
    </source>
</evidence>
<feature type="binding site" evidence="9">
    <location>
        <position position="206"/>
    </location>
    <ligand>
        <name>1-deoxy-D-xylulose 5-phosphate</name>
        <dbReference type="ChEBI" id="CHEBI:57792"/>
    </ligand>
</feature>
<feature type="domain" description="1-deoxy-D-xylulose 5-phosphate reductoisomerase C-terminal" evidence="11">
    <location>
        <begin position="153"/>
        <end position="236"/>
    </location>
</feature>
<evidence type="ECO:0000256" key="1">
    <source>
        <dbReference type="ARBA" id="ARBA00005094"/>
    </source>
</evidence>
<comment type="pathway">
    <text evidence="1 9">Isoprenoid biosynthesis; isopentenyl diphosphate biosynthesis via DXP pathway; isopentenyl diphosphate from 1-deoxy-D-xylulose 5-phosphate: step 1/6.</text>
</comment>
<dbReference type="GO" id="GO:0030604">
    <property type="term" value="F:1-deoxy-D-xylulose-5-phosphate reductoisomerase activity"/>
    <property type="evidence" value="ECO:0007669"/>
    <property type="project" value="UniProtKB-UniRule"/>
</dbReference>
<organism evidence="13 14">
    <name type="scientific">Parachlamydia acanthamoebae</name>
    <dbReference type="NCBI Taxonomy" id="83552"/>
    <lineage>
        <taxon>Bacteria</taxon>
        <taxon>Pseudomonadati</taxon>
        <taxon>Chlamydiota</taxon>
        <taxon>Chlamydiia</taxon>
        <taxon>Parachlamydiales</taxon>
        <taxon>Parachlamydiaceae</taxon>
        <taxon>Parachlamydia</taxon>
    </lineage>
</organism>
<comment type="similarity">
    <text evidence="2 9">Belongs to the DXR family.</text>
</comment>
<dbReference type="GO" id="GO:0016853">
    <property type="term" value="F:isomerase activity"/>
    <property type="evidence" value="ECO:0007669"/>
    <property type="project" value="UniProtKB-KW"/>
</dbReference>
<dbReference type="Proteomes" id="UP000031307">
    <property type="component" value="Unassembled WGS sequence"/>
</dbReference>
<dbReference type="PANTHER" id="PTHR30525">
    <property type="entry name" value="1-DEOXY-D-XYLULOSE 5-PHOSPHATE REDUCTOISOMERASE"/>
    <property type="match status" value="1"/>
</dbReference>
<dbReference type="GO" id="GO:0030145">
    <property type="term" value="F:manganese ion binding"/>
    <property type="evidence" value="ECO:0007669"/>
    <property type="project" value="TreeGrafter"/>
</dbReference>
<evidence type="ECO:0000256" key="2">
    <source>
        <dbReference type="ARBA" id="ARBA00006825"/>
    </source>
</evidence>
<keyword evidence="5 9" id="KW-0560">Oxidoreductase</keyword>
<evidence type="ECO:0000313" key="13">
    <source>
        <dbReference type="EMBL" id="KIA78594.1"/>
    </source>
</evidence>
<dbReference type="InterPro" id="IPR036291">
    <property type="entry name" value="NAD(P)-bd_dom_sf"/>
</dbReference>
<dbReference type="EMBL" id="JSAM01000013">
    <property type="protein sequence ID" value="KIA78594.1"/>
    <property type="molecule type" value="Genomic_DNA"/>
</dbReference>
<dbReference type="InterPro" id="IPR013512">
    <property type="entry name" value="DXP_reductoisomerase_N"/>
</dbReference>
<dbReference type="Pfam" id="PF08436">
    <property type="entry name" value="DXP_redisom_C"/>
    <property type="match status" value="1"/>
</dbReference>
<dbReference type="UniPathway" id="UPA00056">
    <property type="reaction ID" value="UER00092"/>
</dbReference>
<dbReference type="InterPro" id="IPR036169">
    <property type="entry name" value="DXPR_C_sf"/>
</dbReference>
<evidence type="ECO:0000256" key="5">
    <source>
        <dbReference type="ARBA" id="ARBA00023002"/>
    </source>
</evidence>